<dbReference type="InterPro" id="IPR011008">
    <property type="entry name" value="Dimeric_a/b-barrel"/>
</dbReference>
<organism evidence="3 4">
    <name type="scientific">Allosaccharopolyspora coralli</name>
    <dbReference type="NCBI Taxonomy" id="2665642"/>
    <lineage>
        <taxon>Bacteria</taxon>
        <taxon>Bacillati</taxon>
        <taxon>Actinomycetota</taxon>
        <taxon>Actinomycetes</taxon>
        <taxon>Pseudonocardiales</taxon>
        <taxon>Pseudonocardiaceae</taxon>
        <taxon>Allosaccharopolyspora</taxon>
    </lineage>
</organism>
<evidence type="ECO:0000313" key="3">
    <source>
        <dbReference type="EMBL" id="QGK68855.1"/>
    </source>
</evidence>
<dbReference type="PANTHER" id="PTHR37828:SF1">
    <property type="entry name" value="YCII-RELATED DOMAIN-CONTAINING PROTEIN"/>
    <property type="match status" value="1"/>
</dbReference>
<proteinExistence type="inferred from homology"/>
<sequence length="102" mass="11413">MYVVLVNYTAPLADIDNALADHSDWIARHYESGDFIAAGRRDPHTGGVIIARPMVRGQLDAILATDPYAIQRLVRYEVIEFQALLTIPELAHYADHLAPTRD</sequence>
<comment type="similarity">
    <text evidence="1">Belongs to the YciI family.</text>
</comment>
<dbReference type="Proteomes" id="UP000371041">
    <property type="component" value="Chromosome"/>
</dbReference>
<dbReference type="PANTHER" id="PTHR37828">
    <property type="entry name" value="GSR2449 PROTEIN"/>
    <property type="match status" value="1"/>
</dbReference>
<accession>A0A5Q3QBK7</accession>
<feature type="domain" description="YCII-related" evidence="2">
    <location>
        <begin position="1"/>
        <end position="81"/>
    </location>
</feature>
<dbReference type="RefSeq" id="WP_154075458.1">
    <property type="nucleotide sequence ID" value="NZ_CP045929.1"/>
</dbReference>
<dbReference type="Pfam" id="PF03795">
    <property type="entry name" value="YCII"/>
    <property type="match status" value="1"/>
</dbReference>
<dbReference type="AlphaFoldDB" id="A0A5Q3QBK7"/>
<reference evidence="4" key="1">
    <citation type="submission" date="2019-11" db="EMBL/GenBank/DDBJ databases">
        <title>The complete genome sequence of Saccharopolyspora sp. E2A.</title>
        <authorList>
            <person name="Zhang G."/>
        </authorList>
    </citation>
    <scope>NUCLEOTIDE SEQUENCE [LARGE SCALE GENOMIC DNA]</scope>
    <source>
        <strain evidence="4">E2A</strain>
    </source>
</reference>
<protein>
    <recommendedName>
        <fullName evidence="2">YCII-related domain-containing protein</fullName>
    </recommendedName>
</protein>
<evidence type="ECO:0000313" key="4">
    <source>
        <dbReference type="Proteomes" id="UP000371041"/>
    </source>
</evidence>
<evidence type="ECO:0000256" key="1">
    <source>
        <dbReference type="ARBA" id="ARBA00007689"/>
    </source>
</evidence>
<dbReference type="InterPro" id="IPR005545">
    <property type="entry name" value="YCII"/>
</dbReference>
<name>A0A5Q3QBK7_9PSEU</name>
<gene>
    <name evidence="3" type="ORF">GIY23_04225</name>
</gene>
<dbReference type="SUPFAM" id="SSF54909">
    <property type="entry name" value="Dimeric alpha+beta barrel"/>
    <property type="match status" value="1"/>
</dbReference>
<keyword evidence="4" id="KW-1185">Reference proteome</keyword>
<dbReference type="EMBL" id="CP045929">
    <property type="protein sequence ID" value="QGK68855.1"/>
    <property type="molecule type" value="Genomic_DNA"/>
</dbReference>
<evidence type="ECO:0000259" key="2">
    <source>
        <dbReference type="Pfam" id="PF03795"/>
    </source>
</evidence>
<dbReference type="KEGG" id="sace:GIY23_04225"/>